<feature type="non-terminal residue" evidence="3">
    <location>
        <position position="57"/>
    </location>
</feature>
<evidence type="ECO:0000313" key="4">
    <source>
        <dbReference type="Proteomes" id="UP000297245"/>
    </source>
</evidence>
<dbReference type="GO" id="GO:0016787">
    <property type="term" value="F:hydrolase activity"/>
    <property type="evidence" value="ECO:0007669"/>
    <property type="project" value="UniProtKB-KW"/>
</dbReference>
<keyword evidence="1" id="KW-0347">Helicase</keyword>
<keyword evidence="1" id="KW-0067">ATP-binding</keyword>
<keyword evidence="1" id="KW-0547">Nucleotide-binding</keyword>
<protein>
    <recommendedName>
        <fullName evidence="1">ATP-dependent DNA helicase</fullName>
        <ecNumber evidence="1">5.6.2.3</ecNumber>
    </recommendedName>
</protein>
<proteinExistence type="inferred from homology"/>
<dbReference type="EMBL" id="ML180249">
    <property type="protein sequence ID" value="THU78169.1"/>
    <property type="molecule type" value="Genomic_DNA"/>
</dbReference>
<dbReference type="GO" id="GO:0043139">
    <property type="term" value="F:5'-3' DNA helicase activity"/>
    <property type="evidence" value="ECO:0007669"/>
    <property type="project" value="UniProtKB-EC"/>
</dbReference>
<dbReference type="OrthoDB" id="432234at2759"/>
<evidence type="ECO:0000259" key="2">
    <source>
        <dbReference type="Pfam" id="PF05970"/>
    </source>
</evidence>
<dbReference type="InterPro" id="IPR010285">
    <property type="entry name" value="DNA_helicase_pif1-like_DEAD"/>
</dbReference>
<dbReference type="Pfam" id="PF05970">
    <property type="entry name" value="PIF1"/>
    <property type="match status" value="1"/>
</dbReference>
<keyword evidence="1" id="KW-0378">Hydrolase</keyword>
<dbReference type="GO" id="GO:0005524">
    <property type="term" value="F:ATP binding"/>
    <property type="evidence" value="ECO:0007669"/>
    <property type="project" value="UniProtKB-KW"/>
</dbReference>
<keyword evidence="1" id="KW-0227">DNA damage</keyword>
<dbReference type="GO" id="GO:0006310">
    <property type="term" value="P:DNA recombination"/>
    <property type="evidence" value="ECO:0007669"/>
    <property type="project" value="UniProtKB-KW"/>
</dbReference>
<comment type="similarity">
    <text evidence="1">Belongs to the helicase family.</text>
</comment>
<dbReference type="AlphaFoldDB" id="A0A4S8KR34"/>
<reference evidence="3 4" key="1">
    <citation type="journal article" date="2019" name="Nat. Ecol. Evol.">
        <title>Megaphylogeny resolves global patterns of mushroom evolution.</title>
        <authorList>
            <person name="Varga T."/>
            <person name="Krizsan K."/>
            <person name="Foldi C."/>
            <person name="Dima B."/>
            <person name="Sanchez-Garcia M."/>
            <person name="Sanchez-Ramirez S."/>
            <person name="Szollosi G.J."/>
            <person name="Szarkandi J.G."/>
            <person name="Papp V."/>
            <person name="Albert L."/>
            <person name="Andreopoulos W."/>
            <person name="Angelini C."/>
            <person name="Antonin V."/>
            <person name="Barry K.W."/>
            <person name="Bougher N.L."/>
            <person name="Buchanan P."/>
            <person name="Buyck B."/>
            <person name="Bense V."/>
            <person name="Catcheside P."/>
            <person name="Chovatia M."/>
            <person name="Cooper J."/>
            <person name="Damon W."/>
            <person name="Desjardin D."/>
            <person name="Finy P."/>
            <person name="Geml J."/>
            <person name="Haridas S."/>
            <person name="Hughes K."/>
            <person name="Justo A."/>
            <person name="Karasinski D."/>
            <person name="Kautmanova I."/>
            <person name="Kiss B."/>
            <person name="Kocsube S."/>
            <person name="Kotiranta H."/>
            <person name="LaButti K.M."/>
            <person name="Lechner B.E."/>
            <person name="Liimatainen K."/>
            <person name="Lipzen A."/>
            <person name="Lukacs Z."/>
            <person name="Mihaltcheva S."/>
            <person name="Morgado L.N."/>
            <person name="Niskanen T."/>
            <person name="Noordeloos M.E."/>
            <person name="Ohm R.A."/>
            <person name="Ortiz-Santana B."/>
            <person name="Ovrebo C."/>
            <person name="Racz N."/>
            <person name="Riley R."/>
            <person name="Savchenko A."/>
            <person name="Shiryaev A."/>
            <person name="Soop K."/>
            <person name="Spirin V."/>
            <person name="Szebenyi C."/>
            <person name="Tomsovsky M."/>
            <person name="Tulloss R.E."/>
            <person name="Uehling J."/>
            <person name="Grigoriev I.V."/>
            <person name="Vagvolgyi C."/>
            <person name="Papp T."/>
            <person name="Martin F.M."/>
            <person name="Miettinen O."/>
            <person name="Hibbett D.S."/>
            <person name="Nagy L.G."/>
        </authorList>
    </citation>
    <scope>NUCLEOTIDE SEQUENCE [LARGE SCALE GENOMIC DNA]</scope>
    <source>
        <strain evidence="3 4">CBS 962.96</strain>
    </source>
</reference>
<dbReference type="Gene3D" id="3.40.50.300">
    <property type="entry name" value="P-loop containing nucleotide triphosphate hydrolases"/>
    <property type="match status" value="1"/>
</dbReference>
<keyword evidence="1" id="KW-0234">DNA repair</keyword>
<evidence type="ECO:0000256" key="1">
    <source>
        <dbReference type="RuleBase" id="RU363044"/>
    </source>
</evidence>
<dbReference type="GO" id="GO:0006281">
    <property type="term" value="P:DNA repair"/>
    <property type="evidence" value="ECO:0007669"/>
    <property type="project" value="UniProtKB-KW"/>
</dbReference>
<keyword evidence="1" id="KW-0233">DNA recombination</keyword>
<accession>A0A4S8KR34</accession>
<name>A0A4S8KR34_DENBC</name>
<feature type="domain" description="DNA helicase Pif1-like DEAD-box helicase" evidence="2">
    <location>
        <begin position="8"/>
        <end position="57"/>
    </location>
</feature>
<dbReference type="InterPro" id="IPR027417">
    <property type="entry name" value="P-loop_NTPase"/>
</dbReference>
<dbReference type="GO" id="GO:0000723">
    <property type="term" value="P:telomere maintenance"/>
    <property type="evidence" value="ECO:0007669"/>
    <property type="project" value="InterPro"/>
</dbReference>
<comment type="catalytic activity">
    <reaction evidence="1">
        <text>ATP + H2O = ADP + phosphate + H(+)</text>
        <dbReference type="Rhea" id="RHEA:13065"/>
        <dbReference type="ChEBI" id="CHEBI:15377"/>
        <dbReference type="ChEBI" id="CHEBI:15378"/>
        <dbReference type="ChEBI" id="CHEBI:30616"/>
        <dbReference type="ChEBI" id="CHEBI:43474"/>
        <dbReference type="ChEBI" id="CHEBI:456216"/>
        <dbReference type="EC" id="5.6.2.3"/>
    </reaction>
</comment>
<dbReference type="Proteomes" id="UP000297245">
    <property type="component" value="Unassembled WGS sequence"/>
</dbReference>
<feature type="non-terminal residue" evidence="3">
    <location>
        <position position="1"/>
    </location>
</feature>
<evidence type="ECO:0000313" key="3">
    <source>
        <dbReference type="EMBL" id="THU78169.1"/>
    </source>
</evidence>
<keyword evidence="4" id="KW-1185">Reference proteome</keyword>
<organism evidence="3 4">
    <name type="scientific">Dendrothele bispora (strain CBS 962.96)</name>
    <dbReference type="NCBI Taxonomy" id="1314807"/>
    <lineage>
        <taxon>Eukaryota</taxon>
        <taxon>Fungi</taxon>
        <taxon>Dikarya</taxon>
        <taxon>Basidiomycota</taxon>
        <taxon>Agaricomycotina</taxon>
        <taxon>Agaricomycetes</taxon>
        <taxon>Agaricomycetidae</taxon>
        <taxon>Agaricales</taxon>
        <taxon>Agaricales incertae sedis</taxon>
        <taxon>Dendrothele</taxon>
    </lineage>
</organism>
<comment type="cofactor">
    <cofactor evidence="1">
        <name>Mg(2+)</name>
        <dbReference type="ChEBI" id="CHEBI:18420"/>
    </cofactor>
</comment>
<dbReference type="EC" id="5.6.2.3" evidence="1"/>
<gene>
    <name evidence="3" type="ORF">K435DRAFT_567553</name>
</gene>
<sequence>SNPPPLRMILYGEGGTGKSKVIQTVTEVFKARGVSDWLIKSAYTGVAASLIDGKTTH</sequence>